<proteinExistence type="predicted"/>
<dbReference type="Pfam" id="PF02620">
    <property type="entry name" value="YceD"/>
    <property type="match status" value="1"/>
</dbReference>
<protein>
    <recommendedName>
        <fullName evidence="3">DUF177 domain-containing protein</fullName>
    </recommendedName>
</protein>
<name>A0A124FKU8_9BACT</name>
<reference evidence="1 2" key="1">
    <citation type="journal article" date="2018" name="Nat. Biotechnol.">
        <title>A standardized bacterial taxonomy based on genome phylogeny substantially revises the tree of life.</title>
        <authorList>
            <person name="Parks D.H."/>
            <person name="Chuvochina M."/>
            <person name="Waite D.W."/>
            <person name="Rinke C."/>
            <person name="Skarshewski A."/>
            <person name="Chaumeil P.A."/>
            <person name="Hugenholtz P."/>
        </authorList>
    </citation>
    <scope>NUCLEOTIDE SEQUENCE [LARGE SCALE GENOMIC DNA]</scope>
    <source>
        <strain evidence="1">UBA12529</strain>
    </source>
</reference>
<dbReference type="PANTHER" id="PTHR34374:SF1">
    <property type="entry name" value="LARGE RIBOSOMAL RNA SUBUNIT ACCUMULATION PROTEIN YCED HOMOLOG 1, CHLOROPLASTIC"/>
    <property type="match status" value="1"/>
</dbReference>
<dbReference type="Proteomes" id="UP000257240">
    <property type="component" value="Unassembled WGS sequence"/>
</dbReference>
<evidence type="ECO:0000313" key="2">
    <source>
        <dbReference type="Proteomes" id="UP000257240"/>
    </source>
</evidence>
<dbReference type="PANTHER" id="PTHR34374">
    <property type="entry name" value="LARGE RIBOSOMAL RNA SUBUNIT ACCUMULATION PROTEIN YCED HOMOLOG 1, CHLOROPLASTIC"/>
    <property type="match status" value="1"/>
</dbReference>
<evidence type="ECO:0008006" key="3">
    <source>
        <dbReference type="Google" id="ProtNLM"/>
    </source>
</evidence>
<organism evidence="1 2">
    <name type="scientific">Thermodesulfobacterium commune</name>
    <dbReference type="NCBI Taxonomy" id="1741"/>
    <lineage>
        <taxon>Bacteria</taxon>
        <taxon>Pseudomonadati</taxon>
        <taxon>Thermodesulfobacteriota</taxon>
        <taxon>Thermodesulfobacteria</taxon>
        <taxon>Thermodesulfobacteriales</taxon>
        <taxon>Thermodesulfobacteriaceae</taxon>
        <taxon>Thermodesulfobacterium</taxon>
    </lineage>
</organism>
<sequence>MEELKNWGISLEDIPLEGLKVEFTDVQVLEGFKIKKPLFGFFKLKKLGIEVKLEGFISGSLVLECDRCLTEFEFDLEHSFVLDLKPLRSLNFDGEKELSDEEMEVSFFENSWISFYDILREEIWLSIPYKKLCRENCKGLCPYCGVNLNERSCSCGVYKKESPFAILKQMIEKESLEKKRR</sequence>
<dbReference type="EMBL" id="DLVE01000012">
    <property type="protein sequence ID" value="HAA83350.1"/>
    <property type="molecule type" value="Genomic_DNA"/>
</dbReference>
<dbReference type="InterPro" id="IPR003772">
    <property type="entry name" value="YceD"/>
</dbReference>
<dbReference type="RefSeq" id="WP_273018785.1">
    <property type="nucleotide sequence ID" value="NZ_DAINLL010000001.1"/>
</dbReference>
<accession>A0A124FKU8</accession>
<dbReference type="AlphaFoldDB" id="A0A124FKU8"/>
<comment type="caution">
    <text evidence="1">The sequence shown here is derived from an EMBL/GenBank/DDBJ whole genome shotgun (WGS) entry which is preliminary data.</text>
</comment>
<evidence type="ECO:0000313" key="1">
    <source>
        <dbReference type="EMBL" id="HAA83350.1"/>
    </source>
</evidence>
<gene>
    <name evidence="1" type="ORF">DCE01_00945</name>
</gene>